<evidence type="ECO:0000313" key="3">
    <source>
        <dbReference type="Proteomes" id="UP001155010"/>
    </source>
</evidence>
<feature type="domain" description="PIN" evidence="1">
    <location>
        <begin position="4"/>
        <end position="119"/>
    </location>
</feature>
<dbReference type="EMBL" id="JANUBB010000028">
    <property type="protein sequence ID" value="MCS3953456.1"/>
    <property type="molecule type" value="Genomic_DNA"/>
</dbReference>
<gene>
    <name evidence="2" type="ORF">GGP83_003431</name>
</gene>
<name>A0A9X2UBX2_9BACT</name>
<dbReference type="SUPFAM" id="SSF88723">
    <property type="entry name" value="PIN domain-like"/>
    <property type="match status" value="1"/>
</dbReference>
<dbReference type="Pfam" id="PF01850">
    <property type="entry name" value="PIN"/>
    <property type="match status" value="1"/>
</dbReference>
<dbReference type="InterPro" id="IPR029060">
    <property type="entry name" value="PIN-like_dom_sf"/>
</dbReference>
<dbReference type="InterPro" id="IPR002716">
    <property type="entry name" value="PIN_dom"/>
</dbReference>
<evidence type="ECO:0000259" key="1">
    <source>
        <dbReference type="Pfam" id="PF01850"/>
    </source>
</evidence>
<dbReference type="Proteomes" id="UP001155010">
    <property type="component" value="Unassembled WGS sequence"/>
</dbReference>
<sequence length="130" mass="14529">MIGLDTGYFFRLAEKTGQSIELLHTAMEEERDMVVCTIAIYELLRHRMRGSLDAAVVDLVLDNRAAFRWVGTDTYDVLCRAAGISHGMGLHMADALIAAACETRGTETFYTRNVSDFEKYEGPMEVVSLD</sequence>
<comment type="caution">
    <text evidence="2">The sequence shown here is derived from an EMBL/GenBank/DDBJ whole genome shotgun (WGS) entry which is preliminary data.</text>
</comment>
<dbReference type="Gene3D" id="3.40.50.1010">
    <property type="entry name" value="5'-nuclease"/>
    <property type="match status" value="1"/>
</dbReference>
<dbReference type="AlphaFoldDB" id="A0A9X2UBX2"/>
<reference evidence="2" key="1">
    <citation type="submission" date="2022-08" db="EMBL/GenBank/DDBJ databases">
        <title>Genomic Encyclopedia of Type Strains, Phase V (KMG-V): Genome sequencing to study the core and pangenomes of soil and plant-associated prokaryotes.</title>
        <authorList>
            <person name="Whitman W."/>
        </authorList>
    </citation>
    <scope>NUCLEOTIDE SEQUENCE</scope>
    <source>
        <strain evidence="2">SP2017</strain>
    </source>
</reference>
<organism evidence="2 3">
    <name type="scientific">Salinibacter ruber</name>
    <dbReference type="NCBI Taxonomy" id="146919"/>
    <lineage>
        <taxon>Bacteria</taxon>
        <taxon>Pseudomonadati</taxon>
        <taxon>Rhodothermota</taxon>
        <taxon>Rhodothermia</taxon>
        <taxon>Rhodothermales</taxon>
        <taxon>Salinibacteraceae</taxon>
        <taxon>Salinibacter</taxon>
    </lineage>
</organism>
<evidence type="ECO:0000313" key="2">
    <source>
        <dbReference type="EMBL" id="MCS3953456.1"/>
    </source>
</evidence>
<dbReference type="RefSeq" id="WP_259082657.1">
    <property type="nucleotide sequence ID" value="NZ_JANUBB010000028.1"/>
</dbReference>
<accession>A0A9X2UBX2</accession>
<protein>
    <submittedName>
        <fullName evidence="2">Nucleic acid-binding protein</fullName>
    </submittedName>
</protein>
<proteinExistence type="predicted"/>